<name>A0A0M3ICQ8_ASCLU</name>
<evidence type="ECO:0000313" key="3">
    <source>
        <dbReference type="WBParaSite" id="ALUE_0001569701-mRNA-1"/>
    </source>
</evidence>
<evidence type="ECO:0000313" key="2">
    <source>
        <dbReference type="Proteomes" id="UP000036681"/>
    </source>
</evidence>
<keyword evidence="2" id="KW-1185">Reference proteome</keyword>
<dbReference type="WBParaSite" id="ALUE_0001569701-mRNA-1">
    <property type="protein sequence ID" value="ALUE_0001569701-mRNA-1"/>
    <property type="gene ID" value="ALUE_0001569701"/>
</dbReference>
<evidence type="ECO:0000256" key="1">
    <source>
        <dbReference type="SAM" id="SignalP"/>
    </source>
</evidence>
<keyword evidence="1" id="KW-0732">Signal</keyword>
<organism evidence="2 3">
    <name type="scientific">Ascaris lumbricoides</name>
    <name type="common">Giant roundworm</name>
    <dbReference type="NCBI Taxonomy" id="6252"/>
    <lineage>
        <taxon>Eukaryota</taxon>
        <taxon>Metazoa</taxon>
        <taxon>Ecdysozoa</taxon>
        <taxon>Nematoda</taxon>
        <taxon>Chromadorea</taxon>
        <taxon>Rhabditida</taxon>
        <taxon>Spirurina</taxon>
        <taxon>Ascaridomorpha</taxon>
        <taxon>Ascaridoidea</taxon>
        <taxon>Ascarididae</taxon>
        <taxon>Ascaris</taxon>
    </lineage>
</organism>
<reference evidence="3" key="1">
    <citation type="submission" date="2017-02" db="UniProtKB">
        <authorList>
            <consortium name="WormBaseParasite"/>
        </authorList>
    </citation>
    <scope>IDENTIFICATION</scope>
</reference>
<accession>A0A0M3ICQ8</accession>
<proteinExistence type="predicted"/>
<feature type="signal peptide" evidence="1">
    <location>
        <begin position="1"/>
        <end position="17"/>
    </location>
</feature>
<sequence>MAKPCSCFICILSCAAAAPSDTEIKGKKGECDEKYHQITAEACMFNHSQTLLARMNAMNLAATCEFRTVKTLTIKSFQESY</sequence>
<feature type="chain" id="PRO_5005656825" evidence="1">
    <location>
        <begin position="18"/>
        <end position="81"/>
    </location>
</feature>
<protein>
    <submittedName>
        <fullName evidence="3">Secreted protein</fullName>
    </submittedName>
</protein>
<dbReference type="Proteomes" id="UP000036681">
    <property type="component" value="Unplaced"/>
</dbReference>
<dbReference type="AlphaFoldDB" id="A0A0M3ICQ8"/>